<evidence type="ECO:0000256" key="8">
    <source>
        <dbReference type="SAM" id="MobiDB-lite"/>
    </source>
</evidence>
<evidence type="ECO:0000256" key="5">
    <source>
        <dbReference type="ARBA" id="ARBA00022840"/>
    </source>
</evidence>
<sequence length="769" mass="85964">MCGSEVDMSKLVANVKGPSEWYCKDGHNCWYNEYSTLVGIFPDNIMLSCDVGECLNDQDLADVAPIVGVTESLIAFVVIIAGIIIYGATKLAVKRQQRMFGGSIQLSDIYEGDQDAQSHEEIENEEALLTFDNVTYTVGGKRILSKVRGYVEPGQILAIMGPSGAGKSSLLDILARKPKRGIVSGDILINNVFPSKSRIKKITGFVDQDDTLMGTLTVRETLMYAATLRLPRSMPIQQKQKRVAQVIQELGLERIADMAIGSAGQRGISGGEKRRVSIGKELVTGPSLLFLDEPTSGLDAYNAAMVMECLKRLAKQKRHTIVVTIHQPRTNIYNMFDSLMLLAYGNTVYFGPASQTSRYFRDIGFPVPPGYNVADYLIDLTIKRPDDTSDHDVTPSTLHSRSSSTDSTHQLEETCNENEESLLHISDVIRDINTGEPHNSMEFSLLSEANHTYHLVQSFKSSRFAEVLDERIKKPHSHYPKQQPGNYSSFSMIQFMHELKILSSRTFINLYRDPSLFFAHITCSTLLGILLGTLFWQVDVDLSGVQNRLGVLFFMCALLGFASTSALSMFNRERLIFMRERENGYYSASSYFIAKLLFDLIPLRVFPPLLMGSTSYYMIGLNPSAAVFGKFLLVLVLFNLSAVGLCLCFATAIKNLASANLFSNLVMLFSMLFGGFLLNKDHIPSFLSWLKYLSFFNYGYEALIVNELKDLTLRDDTIADIKIPGSIILTRFGFDSQAFWIDIARLSAFVIFTLTIAFLLLKLFVIEQR</sequence>
<proteinExistence type="predicted"/>
<feature type="domain" description="ABC transporter" evidence="10">
    <location>
        <begin position="129"/>
        <end position="369"/>
    </location>
</feature>
<dbReference type="PROSITE" id="PS50893">
    <property type="entry name" value="ABC_TRANSPORTER_2"/>
    <property type="match status" value="1"/>
</dbReference>
<gene>
    <name evidence="11" type="ORF">LRAMOSA09793</name>
</gene>
<dbReference type="EMBL" id="LK023325">
    <property type="protein sequence ID" value="CDS08431.1"/>
    <property type="molecule type" value="Genomic_DNA"/>
</dbReference>
<dbReference type="SUPFAM" id="SSF52540">
    <property type="entry name" value="P-loop containing nucleoside triphosphate hydrolases"/>
    <property type="match status" value="1"/>
</dbReference>
<evidence type="ECO:0000256" key="7">
    <source>
        <dbReference type="ARBA" id="ARBA00023136"/>
    </source>
</evidence>
<organism evidence="11">
    <name type="scientific">Lichtheimia ramosa</name>
    <dbReference type="NCBI Taxonomy" id="688394"/>
    <lineage>
        <taxon>Eukaryota</taxon>
        <taxon>Fungi</taxon>
        <taxon>Fungi incertae sedis</taxon>
        <taxon>Mucoromycota</taxon>
        <taxon>Mucoromycotina</taxon>
        <taxon>Mucoromycetes</taxon>
        <taxon>Mucorales</taxon>
        <taxon>Lichtheimiaceae</taxon>
        <taxon>Lichtheimia</taxon>
    </lineage>
</organism>
<dbReference type="GO" id="GO:0016020">
    <property type="term" value="C:membrane"/>
    <property type="evidence" value="ECO:0007669"/>
    <property type="project" value="UniProtKB-SubCell"/>
</dbReference>
<feature type="transmembrane region" description="Helical" evidence="9">
    <location>
        <begin position="549"/>
        <end position="570"/>
    </location>
</feature>
<keyword evidence="4" id="KW-0547">Nucleotide-binding</keyword>
<reference evidence="11" key="1">
    <citation type="journal article" date="2014" name="Genome Announc.">
        <title>De novo whole-genome sequence and genome annotation of Lichtheimia ramosa.</title>
        <authorList>
            <person name="Linde J."/>
            <person name="Schwartze V."/>
            <person name="Binder U."/>
            <person name="Lass-Florl C."/>
            <person name="Voigt K."/>
            <person name="Horn F."/>
        </authorList>
    </citation>
    <scope>NUCLEOTIDE SEQUENCE</scope>
    <source>
        <strain evidence="11">JMRC FSU:6197</strain>
    </source>
</reference>
<evidence type="ECO:0000313" key="11">
    <source>
        <dbReference type="EMBL" id="CDS08431.1"/>
    </source>
</evidence>
<feature type="compositionally biased region" description="Low complexity" evidence="8">
    <location>
        <begin position="394"/>
        <end position="408"/>
    </location>
</feature>
<feature type="transmembrane region" description="Helical" evidence="9">
    <location>
        <begin position="591"/>
        <end position="611"/>
    </location>
</feature>
<dbReference type="PROSITE" id="PS00211">
    <property type="entry name" value="ABC_TRANSPORTER_1"/>
    <property type="match status" value="1"/>
</dbReference>
<dbReference type="InterPro" id="IPR017871">
    <property type="entry name" value="ABC_transporter-like_CS"/>
</dbReference>
<dbReference type="CDD" id="cd03213">
    <property type="entry name" value="ABCG_EPDR"/>
    <property type="match status" value="1"/>
</dbReference>
<dbReference type="PANTHER" id="PTHR48041">
    <property type="entry name" value="ABC TRANSPORTER G FAMILY MEMBER 28"/>
    <property type="match status" value="1"/>
</dbReference>
<dbReference type="InterPro" id="IPR003439">
    <property type="entry name" value="ABC_transporter-like_ATP-bd"/>
</dbReference>
<protein>
    <recommendedName>
        <fullName evidence="10">ABC transporter domain-containing protein</fullName>
    </recommendedName>
</protein>
<evidence type="ECO:0000256" key="2">
    <source>
        <dbReference type="ARBA" id="ARBA00022448"/>
    </source>
</evidence>
<dbReference type="PANTHER" id="PTHR48041:SF2">
    <property type="entry name" value="ATP-DEPENDENT PERMEASE-RELATED"/>
    <property type="match status" value="1"/>
</dbReference>
<evidence type="ECO:0000256" key="1">
    <source>
        <dbReference type="ARBA" id="ARBA00004141"/>
    </source>
</evidence>
<evidence type="ECO:0000256" key="3">
    <source>
        <dbReference type="ARBA" id="ARBA00022692"/>
    </source>
</evidence>
<dbReference type="SMART" id="SM00382">
    <property type="entry name" value="AAA"/>
    <property type="match status" value="1"/>
</dbReference>
<dbReference type="AlphaFoldDB" id="A0A077WL44"/>
<feature type="transmembrane region" description="Helical" evidence="9">
    <location>
        <begin position="743"/>
        <end position="765"/>
    </location>
</feature>
<keyword evidence="7 9" id="KW-0472">Membrane</keyword>
<comment type="subcellular location">
    <subcellularLocation>
        <location evidence="1">Membrane</location>
        <topology evidence="1">Multi-pass membrane protein</topology>
    </subcellularLocation>
</comment>
<dbReference type="InterPro" id="IPR050352">
    <property type="entry name" value="ABCG_transporters"/>
</dbReference>
<dbReference type="Pfam" id="PF01061">
    <property type="entry name" value="ABC2_membrane"/>
    <property type="match status" value="1"/>
</dbReference>
<feature type="transmembrane region" description="Helical" evidence="9">
    <location>
        <begin position="515"/>
        <end position="537"/>
    </location>
</feature>
<dbReference type="InterPro" id="IPR027417">
    <property type="entry name" value="P-loop_NTPase"/>
</dbReference>
<dbReference type="GO" id="GO:0005524">
    <property type="term" value="F:ATP binding"/>
    <property type="evidence" value="ECO:0007669"/>
    <property type="project" value="UniProtKB-KW"/>
</dbReference>
<dbReference type="OrthoDB" id="66620at2759"/>
<keyword evidence="6 9" id="KW-1133">Transmembrane helix</keyword>
<keyword evidence="2" id="KW-0813">Transport</keyword>
<dbReference type="Gene3D" id="3.40.50.300">
    <property type="entry name" value="P-loop containing nucleotide triphosphate hydrolases"/>
    <property type="match status" value="1"/>
</dbReference>
<feature type="region of interest" description="Disordered" evidence="8">
    <location>
        <begin position="388"/>
        <end position="415"/>
    </location>
</feature>
<dbReference type="InterPro" id="IPR013525">
    <property type="entry name" value="ABC2_TM"/>
</dbReference>
<dbReference type="GO" id="GO:0140359">
    <property type="term" value="F:ABC-type transporter activity"/>
    <property type="evidence" value="ECO:0007669"/>
    <property type="project" value="InterPro"/>
</dbReference>
<feature type="transmembrane region" description="Helical" evidence="9">
    <location>
        <begin position="73"/>
        <end position="93"/>
    </location>
</feature>
<keyword evidence="5" id="KW-0067">ATP-binding</keyword>
<dbReference type="GO" id="GO:0016887">
    <property type="term" value="F:ATP hydrolysis activity"/>
    <property type="evidence" value="ECO:0007669"/>
    <property type="project" value="InterPro"/>
</dbReference>
<dbReference type="InterPro" id="IPR003593">
    <property type="entry name" value="AAA+_ATPase"/>
</dbReference>
<evidence type="ECO:0000259" key="10">
    <source>
        <dbReference type="PROSITE" id="PS50893"/>
    </source>
</evidence>
<keyword evidence="3 9" id="KW-0812">Transmembrane</keyword>
<evidence type="ECO:0000256" key="6">
    <source>
        <dbReference type="ARBA" id="ARBA00022989"/>
    </source>
</evidence>
<dbReference type="Pfam" id="PF00005">
    <property type="entry name" value="ABC_tran"/>
    <property type="match status" value="1"/>
</dbReference>
<feature type="transmembrane region" description="Helical" evidence="9">
    <location>
        <begin position="631"/>
        <end position="652"/>
    </location>
</feature>
<evidence type="ECO:0000256" key="9">
    <source>
        <dbReference type="SAM" id="Phobius"/>
    </source>
</evidence>
<feature type="transmembrane region" description="Helical" evidence="9">
    <location>
        <begin position="659"/>
        <end position="678"/>
    </location>
</feature>
<name>A0A077WL44_9FUNG</name>
<evidence type="ECO:0000256" key="4">
    <source>
        <dbReference type="ARBA" id="ARBA00022741"/>
    </source>
</evidence>
<accession>A0A077WL44</accession>